<comment type="caution">
    <text evidence="1">The sequence shown here is derived from an EMBL/GenBank/DDBJ whole genome shotgun (WGS) entry which is preliminary data.</text>
</comment>
<sequence length="54" mass="6298">MIDGGAGLINIPLDKWNQWNELIANYYQTNDMTKIKQWTYDNGIQGLQIRAKKN</sequence>
<gene>
    <name evidence="1" type="ORF">FC88_GL000766</name>
</gene>
<protein>
    <submittedName>
        <fullName evidence="1">Uncharacterized protein</fullName>
    </submittedName>
</protein>
<evidence type="ECO:0000313" key="2">
    <source>
        <dbReference type="Proteomes" id="UP000051379"/>
    </source>
</evidence>
<name>A0ABR5PA96_9LACO</name>
<evidence type="ECO:0000313" key="1">
    <source>
        <dbReference type="EMBL" id="KRK99875.1"/>
    </source>
</evidence>
<organism evidence="1 2">
    <name type="scientific">Companilactobacillus futsaii JCM 17355</name>
    <dbReference type="NCBI Taxonomy" id="1423818"/>
    <lineage>
        <taxon>Bacteria</taxon>
        <taxon>Bacillati</taxon>
        <taxon>Bacillota</taxon>
        <taxon>Bacilli</taxon>
        <taxon>Lactobacillales</taxon>
        <taxon>Lactobacillaceae</taxon>
        <taxon>Companilactobacillus</taxon>
    </lineage>
</organism>
<reference evidence="1 2" key="1">
    <citation type="journal article" date="2015" name="Genome Announc.">
        <title>Expanding the biotechnology potential of lactobacilli through comparative genomics of 213 strains and associated genera.</title>
        <authorList>
            <person name="Sun Z."/>
            <person name="Harris H.M."/>
            <person name="McCann A."/>
            <person name="Guo C."/>
            <person name="Argimon S."/>
            <person name="Zhang W."/>
            <person name="Yang X."/>
            <person name="Jeffery I.B."/>
            <person name="Cooney J.C."/>
            <person name="Kagawa T.F."/>
            <person name="Liu W."/>
            <person name="Song Y."/>
            <person name="Salvetti E."/>
            <person name="Wrobel A."/>
            <person name="Rasinkangas P."/>
            <person name="Parkhill J."/>
            <person name="Rea M.C."/>
            <person name="O'Sullivan O."/>
            <person name="Ritari J."/>
            <person name="Douillard F.P."/>
            <person name="Paul Ross R."/>
            <person name="Yang R."/>
            <person name="Briner A.E."/>
            <person name="Felis G.E."/>
            <person name="de Vos W.M."/>
            <person name="Barrangou R."/>
            <person name="Klaenhammer T.R."/>
            <person name="Caufield P.W."/>
            <person name="Cui Y."/>
            <person name="Zhang H."/>
            <person name="O'Toole P.W."/>
        </authorList>
    </citation>
    <scope>NUCLEOTIDE SEQUENCE [LARGE SCALE GENOMIC DNA]</scope>
    <source>
        <strain evidence="1 2">JCM 17355</strain>
    </source>
</reference>
<accession>A0ABR5PA96</accession>
<dbReference type="EMBL" id="AZDO01000001">
    <property type="protein sequence ID" value="KRK99875.1"/>
    <property type="molecule type" value="Genomic_DNA"/>
</dbReference>
<dbReference type="Proteomes" id="UP000051379">
    <property type="component" value="Unassembled WGS sequence"/>
</dbReference>
<proteinExistence type="predicted"/>
<keyword evidence="2" id="KW-1185">Reference proteome</keyword>